<feature type="binding site" description="axial binding residue" evidence="9">
    <location>
        <position position="482"/>
    </location>
    <ligand>
        <name>heme</name>
        <dbReference type="ChEBI" id="CHEBI:30413"/>
    </ligand>
    <ligandPart>
        <name>Fe</name>
        <dbReference type="ChEBI" id="CHEBI:18248"/>
    </ligandPart>
</feature>
<dbReference type="PRINTS" id="PR00463">
    <property type="entry name" value="EP450I"/>
</dbReference>
<keyword evidence="6" id="KW-0560">Oxidoreductase</keyword>
<keyword evidence="5 9" id="KW-0479">Metal-binding</keyword>
<dbReference type="GO" id="GO:0016705">
    <property type="term" value="F:oxidoreductase activity, acting on paired donors, with incorporation or reduction of molecular oxygen"/>
    <property type="evidence" value="ECO:0007669"/>
    <property type="project" value="InterPro"/>
</dbReference>
<proteinExistence type="evidence at transcript level"/>
<dbReference type="GO" id="GO:0004497">
    <property type="term" value="F:monooxygenase activity"/>
    <property type="evidence" value="ECO:0007669"/>
    <property type="project" value="UniProtKB-KW"/>
</dbReference>
<dbReference type="GO" id="GO:0005506">
    <property type="term" value="F:iron ion binding"/>
    <property type="evidence" value="ECO:0007669"/>
    <property type="project" value="InterPro"/>
</dbReference>
<accession>A0AA86JC63</accession>
<dbReference type="EMBL" id="LC761736">
    <property type="protein sequence ID" value="BED42981.1"/>
    <property type="molecule type" value="mRNA"/>
</dbReference>
<dbReference type="GO" id="GO:0020037">
    <property type="term" value="F:heme binding"/>
    <property type="evidence" value="ECO:0007669"/>
    <property type="project" value="InterPro"/>
</dbReference>
<gene>
    <name evidence="10" type="primary">CYP5150D59</name>
</gene>
<evidence type="ECO:0000256" key="8">
    <source>
        <dbReference type="ARBA" id="ARBA00023033"/>
    </source>
</evidence>
<evidence type="ECO:0000313" key="10">
    <source>
        <dbReference type="EMBL" id="BED42981.1"/>
    </source>
</evidence>
<dbReference type="AlphaFoldDB" id="A0AA86JC63"/>
<dbReference type="Gene3D" id="1.10.630.10">
    <property type="entry name" value="Cytochrome P450"/>
    <property type="match status" value="1"/>
</dbReference>
<comment type="pathway">
    <text evidence="2">Secondary metabolite biosynthesis.</text>
</comment>
<name>A0AA86JC63_TRAVE</name>
<dbReference type="PRINTS" id="PR00385">
    <property type="entry name" value="P450"/>
</dbReference>
<dbReference type="SUPFAM" id="SSF48264">
    <property type="entry name" value="Cytochrome P450"/>
    <property type="match status" value="1"/>
</dbReference>
<dbReference type="Pfam" id="PF00067">
    <property type="entry name" value="p450"/>
    <property type="match status" value="1"/>
</dbReference>
<dbReference type="PANTHER" id="PTHR24305">
    <property type="entry name" value="CYTOCHROME P450"/>
    <property type="match status" value="1"/>
</dbReference>
<organism evidence="10">
    <name type="scientific">Trametes versicolor</name>
    <name type="common">White-rot fungus</name>
    <name type="synonym">Coriolus versicolor</name>
    <dbReference type="NCBI Taxonomy" id="5325"/>
    <lineage>
        <taxon>Eukaryota</taxon>
        <taxon>Fungi</taxon>
        <taxon>Dikarya</taxon>
        <taxon>Basidiomycota</taxon>
        <taxon>Agaricomycotina</taxon>
        <taxon>Agaricomycetes</taxon>
        <taxon>Polyporales</taxon>
        <taxon>Polyporaceae</taxon>
        <taxon>Trametes</taxon>
    </lineage>
</organism>
<dbReference type="InterPro" id="IPR001128">
    <property type="entry name" value="Cyt_P450"/>
</dbReference>
<evidence type="ECO:0000256" key="4">
    <source>
        <dbReference type="ARBA" id="ARBA00022617"/>
    </source>
</evidence>
<dbReference type="CDD" id="cd11069">
    <property type="entry name" value="CYP_FUM15-like"/>
    <property type="match status" value="1"/>
</dbReference>
<dbReference type="InterPro" id="IPR050121">
    <property type="entry name" value="Cytochrome_P450_monoxygenase"/>
</dbReference>
<keyword evidence="8 10" id="KW-0503">Monooxygenase</keyword>
<evidence type="ECO:0000256" key="1">
    <source>
        <dbReference type="ARBA" id="ARBA00001971"/>
    </source>
</evidence>
<evidence type="ECO:0000256" key="5">
    <source>
        <dbReference type="ARBA" id="ARBA00022723"/>
    </source>
</evidence>
<dbReference type="PANTHER" id="PTHR24305:SF166">
    <property type="entry name" value="CYTOCHROME P450 12A4, MITOCHONDRIAL-RELATED"/>
    <property type="match status" value="1"/>
</dbReference>
<keyword evidence="4 9" id="KW-0349">Heme</keyword>
<comment type="similarity">
    <text evidence="3">Belongs to the cytochrome P450 family.</text>
</comment>
<comment type="cofactor">
    <cofactor evidence="1 9">
        <name>heme</name>
        <dbReference type="ChEBI" id="CHEBI:30413"/>
    </cofactor>
</comment>
<keyword evidence="7 9" id="KW-0408">Iron</keyword>
<evidence type="ECO:0000256" key="7">
    <source>
        <dbReference type="ARBA" id="ARBA00023004"/>
    </source>
</evidence>
<evidence type="ECO:0000256" key="3">
    <source>
        <dbReference type="ARBA" id="ARBA00010617"/>
    </source>
</evidence>
<sequence length="544" mass="61209">MTGLLVQAFVLGGAAWLFWKLLRPYVVRSTLDNLPGPSSQSFLYGNLKQIYNKQGWDFHRSLGDLYGPVSKLHGKLGQKILYVFDPVAMHHIAVKEQYIYDEADWFLRMNNYTLGPGLVATTGEQHRRQRKMLNPAFNINHMRDMAPIFYEVAHRLRQALKIQIGERPGEIDLSQWMGRTAIELIGQAGLGHSFDPLVEERSDTLGEALKSFVPSLYAFSDYLQFLSIIDAVVPRLVRNVGAAWLPHKPFQKLRGLVMTMHKEAIAIYNDKKAVLQSGDEAFKSQVAQGKDLMSLMLKANMSANKHDRLSEEELIAQIATFTIAAVDTTSSALSLILHLLSQHPDVQDKVREEIISASDGKDIDYDDLVSLPYLDAVCRETLRVYPMAPFRFRETREDIVLPLSEPVRGRDGSMLSQIPLPKNTTVFVGVISANTNKAIWGPDGHEWKPERWLSPLPETVTESKIPGVYSNLMTFWGGGRACIGFKFSQLEMKVVLATLLSTFKFELSDKPIYWNLAGIIYPTAALGGKTSMPLRVTLLKRESE</sequence>
<protein>
    <submittedName>
        <fullName evidence="10">Cytochrome P450 monooxygenase</fullName>
    </submittedName>
</protein>
<dbReference type="InterPro" id="IPR036396">
    <property type="entry name" value="Cyt_P450_sf"/>
</dbReference>
<dbReference type="InterPro" id="IPR002401">
    <property type="entry name" value="Cyt_P450_E_grp-I"/>
</dbReference>
<evidence type="ECO:0000256" key="2">
    <source>
        <dbReference type="ARBA" id="ARBA00005179"/>
    </source>
</evidence>
<evidence type="ECO:0000256" key="9">
    <source>
        <dbReference type="PIRSR" id="PIRSR602401-1"/>
    </source>
</evidence>
<reference evidence="10" key="1">
    <citation type="submission" date="2023-03" db="EMBL/GenBank/DDBJ databases">
        <title>cytochrome P450 monooxygenase from Trametes versicolor.</title>
        <authorList>
            <person name="Ichinose H."/>
        </authorList>
    </citation>
    <scope>NUCLEOTIDE SEQUENCE</scope>
    <source>
        <strain evidence="10">NBRC 30340</strain>
    </source>
</reference>
<evidence type="ECO:0000256" key="6">
    <source>
        <dbReference type="ARBA" id="ARBA00023002"/>
    </source>
</evidence>